<evidence type="ECO:0000259" key="11">
    <source>
        <dbReference type="PROSITE" id="PS50222"/>
    </source>
</evidence>
<dbReference type="InterPro" id="IPR022682">
    <property type="entry name" value="Calpain_domain_III"/>
</dbReference>
<dbReference type="InterPro" id="IPR002048">
    <property type="entry name" value="EF_hand_dom"/>
</dbReference>
<evidence type="ECO:0000256" key="7">
    <source>
        <dbReference type="PIRSR" id="PIRSR622684-1"/>
    </source>
</evidence>
<dbReference type="GeneTree" id="ENSGT00940000161901"/>
<organism evidence="12 13">
    <name type="scientific">Marmota marmota marmota</name>
    <name type="common">Alpine marmot</name>
    <dbReference type="NCBI Taxonomy" id="9994"/>
    <lineage>
        <taxon>Eukaryota</taxon>
        <taxon>Metazoa</taxon>
        <taxon>Chordata</taxon>
        <taxon>Craniata</taxon>
        <taxon>Vertebrata</taxon>
        <taxon>Euteleostomi</taxon>
        <taxon>Mammalia</taxon>
        <taxon>Eutheria</taxon>
        <taxon>Euarchontoglires</taxon>
        <taxon>Glires</taxon>
        <taxon>Rodentia</taxon>
        <taxon>Sciuromorpha</taxon>
        <taxon>Sciuridae</taxon>
        <taxon>Xerinae</taxon>
        <taxon>Marmotini</taxon>
        <taxon>Marmota</taxon>
    </lineage>
</organism>
<protein>
    <submittedName>
        <fullName evidence="12">Calpain 12</fullName>
    </submittedName>
</protein>
<reference evidence="12" key="1">
    <citation type="submission" date="2025-08" db="UniProtKB">
        <authorList>
            <consortium name="Ensembl"/>
        </authorList>
    </citation>
    <scope>IDENTIFICATION</scope>
</reference>
<dbReference type="SUPFAM" id="SSF47473">
    <property type="entry name" value="EF-hand"/>
    <property type="match status" value="1"/>
</dbReference>
<keyword evidence="5" id="KW-0788">Thiol protease</keyword>
<dbReference type="InterPro" id="IPR011992">
    <property type="entry name" value="EF-hand-dom_pair"/>
</dbReference>
<dbReference type="InterPro" id="IPR038765">
    <property type="entry name" value="Papain-like_cys_pep_sf"/>
</dbReference>
<dbReference type="CDD" id="cd00044">
    <property type="entry name" value="CysPc"/>
    <property type="match status" value="1"/>
</dbReference>
<feature type="compositionally biased region" description="Acidic residues" evidence="9">
    <location>
        <begin position="389"/>
        <end position="399"/>
    </location>
</feature>
<dbReference type="PANTHER" id="PTHR10183">
    <property type="entry name" value="CALPAIN"/>
    <property type="match status" value="1"/>
</dbReference>
<dbReference type="SMART" id="SM00720">
    <property type="entry name" value="calpain_III"/>
    <property type="match status" value="1"/>
</dbReference>
<dbReference type="SUPFAM" id="SSF49758">
    <property type="entry name" value="Calpain large subunit, middle domain (domain III)"/>
    <property type="match status" value="1"/>
</dbReference>
<dbReference type="InterPro" id="IPR022684">
    <property type="entry name" value="Calpain_cysteine_protease"/>
</dbReference>
<evidence type="ECO:0000256" key="1">
    <source>
        <dbReference type="ARBA" id="ARBA00007623"/>
    </source>
</evidence>
<accession>A0A8C5YLG1</accession>
<comment type="similarity">
    <text evidence="1">Belongs to the peptidase C2 family.</text>
</comment>
<dbReference type="GO" id="GO:0005737">
    <property type="term" value="C:cytoplasm"/>
    <property type="evidence" value="ECO:0007669"/>
    <property type="project" value="TreeGrafter"/>
</dbReference>
<keyword evidence="2" id="KW-0645">Protease</keyword>
<dbReference type="FunFam" id="2.60.120.380:FF:000011">
    <property type="entry name" value="Calpain 12"/>
    <property type="match status" value="1"/>
</dbReference>
<evidence type="ECO:0000256" key="9">
    <source>
        <dbReference type="SAM" id="MobiDB-lite"/>
    </source>
</evidence>
<evidence type="ECO:0000256" key="2">
    <source>
        <dbReference type="ARBA" id="ARBA00022670"/>
    </source>
</evidence>
<dbReference type="AlphaFoldDB" id="A0A8C5YLG1"/>
<dbReference type="Gene3D" id="2.60.120.380">
    <property type="match status" value="1"/>
</dbReference>
<keyword evidence="6" id="KW-0106">Calcium</keyword>
<reference evidence="12" key="2">
    <citation type="submission" date="2025-09" db="UniProtKB">
        <authorList>
            <consortium name="Ensembl"/>
        </authorList>
    </citation>
    <scope>IDENTIFICATION</scope>
</reference>
<dbReference type="PROSITE" id="PS50222">
    <property type="entry name" value="EF_HAND_2"/>
    <property type="match status" value="1"/>
</dbReference>
<evidence type="ECO:0000313" key="12">
    <source>
        <dbReference type="Ensembl" id="ENSMMMP00000000648.1"/>
    </source>
</evidence>
<keyword evidence="3" id="KW-0479">Metal-binding</keyword>
<dbReference type="InterPro" id="IPR000169">
    <property type="entry name" value="Pept_cys_AS"/>
</dbReference>
<dbReference type="Ensembl" id="ENSMMMT00000000712.1">
    <property type="protein sequence ID" value="ENSMMMP00000000648.1"/>
    <property type="gene ID" value="ENSMMMG00000000586.1"/>
</dbReference>
<feature type="active site" evidence="7">
    <location>
        <position position="260"/>
    </location>
</feature>
<dbReference type="PROSITE" id="PS50203">
    <property type="entry name" value="CALPAIN_CAT"/>
    <property type="match status" value="1"/>
</dbReference>
<dbReference type="Pfam" id="PF00648">
    <property type="entry name" value="Peptidase_C2"/>
    <property type="match status" value="1"/>
</dbReference>
<evidence type="ECO:0000256" key="5">
    <source>
        <dbReference type="ARBA" id="ARBA00022807"/>
    </source>
</evidence>
<dbReference type="FunFam" id="1.10.238.10:FF:000225">
    <property type="entry name" value="Calpain-12"/>
    <property type="match status" value="1"/>
</dbReference>
<evidence type="ECO:0000256" key="4">
    <source>
        <dbReference type="ARBA" id="ARBA00022801"/>
    </source>
</evidence>
<dbReference type="PRINTS" id="PR00704">
    <property type="entry name" value="CALPAIN"/>
</dbReference>
<dbReference type="Gene3D" id="3.90.70.10">
    <property type="entry name" value="Cysteine proteinases"/>
    <property type="match status" value="1"/>
</dbReference>
<dbReference type="Gene3D" id="1.10.238.10">
    <property type="entry name" value="EF-hand"/>
    <property type="match status" value="1"/>
</dbReference>
<feature type="active site" evidence="7">
    <location>
        <position position="106"/>
    </location>
</feature>
<dbReference type="InterPro" id="IPR001300">
    <property type="entry name" value="Peptidase_C2_calpain_cat"/>
</dbReference>
<feature type="domain" description="Calpain catalytic" evidence="10">
    <location>
        <begin position="46"/>
        <end position="337"/>
    </location>
</feature>
<name>A0A8C5YLG1_MARMA</name>
<dbReference type="Proteomes" id="UP000694407">
    <property type="component" value="Unplaced"/>
</dbReference>
<feature type="region of interest" description="Disordered" evidence="9">
    <location>
        <begin position="389"/>
        <end position="413"/>
    </location>
</feature>
<dbReference type="SUPFAM" id="SSF54001">
    <property type="entry name" value="Cysteine proteinases"/>
    <property type="match status" value="1"/>
</dbReference>
<comment type="caution">
    <text evidence="8">Lacks conserved residue(s) required for the propagation of feature annotation.</text>
</comment>
<dbReference type="GO" id="GO:0004198">
    <property type="term" value="F:calcium-dependent cysteine-type endopeptidase activity"/>
    <property type="evidence" value="ECO:0007669"/>
    <property type="project" value="InterPro"/>
</dbReference>
<dbReference type="InterPro" id="IPR036213">
    <property type="entry name" value="Calpain_III_sf"/>
</dbReference>
<proteinExistence type="inferred from homology"/>
<keyword evidence="4" id="KW-0378">Hydrolase</keyword>
<evidence type="ECO:0000256" key="3">
    <source>
        <dbReference type="ARBA" id="ARBA00022723"/>
    </source>
</evidence>
<dbReference type="SMART" id="SM00230">
    <property type="entry name" value="CysPc"/>
    <property type="match status" value="1"/>
</dbReference>
<gene>
    <name evidence="12" type="primary">CAPN12</name>
</gene>
<dbReference type="PROSITE" id="PS00139">
    <property type="entry name" value="THIOL_PROTEASE_CYS"/>
    <property type="match status" value="1"/>
</dbReference>
<dbReference type="PROSITE" id="PS00018">
    <property type="entry name" value="EF_HAND_1"/>
    <property type="match status" value="1"/>
</dbReference>
<evidence type="ECO:0000256" key="6">
    <source>
        <dbReference type="ARBA" id="ARBA00022837"/>
    </source>
</evidence>
<evidence type="ECO:0000259" key="10">
    <source>
        <dbReference type="PROSITE" id="PS50203"/>
    </source>
</evidence>
<sequence>MECGSSRKVTIQLVDEEAGPGARGPQPFRGQVYEAIRAACLDSGILFRDPCFPAGPDALGYDILGPDSEKAKGVEWKRPHVKWAPVHLVEDMSRTGRLCQGSLGNCWLLAAAAALTLHPRLLCRVVPPGQGFQDGYAGVFHFQLWQFGRWVDVVVDDRLPVREGKLMFVRSEQRNEFWAPLLEKAYAKLHGSYEVMRGGHMNEAFVDFTGGVGEVLYLRQDTPGLFSALRHALVKESLVGATALSDRGEYRTEDGLVRGHAYSVTGTHKVSSATLPMLLSLDVPGAWGGWVAGCPRWDALPAEWREALLVKKEDGEFWMELQDFLRHFNTVQICSLSPEVLGPNPAGGGWHIHTFQGRWVRGFNSGGSQPSAETFWTNPQFRLTLLEPDEEEDDEDEEGPWGGWGAGRAGGPARGGRIPKCTVLLSLIQRNRRKLRAKGLTYLTVGFHVFQVRPWQRAAVGGGDEGGMGFGLGLSAPCPVPQVPYKPLELELAQLFLELAGEVRGPWAAGQSLLISCSPAPRPWTPREIGVRTCEQLLRCFGHGPSLALHHFQQLWSHLLVWQATFDKFDEDSSGTMNSYELRLALNAAGFHLNNQLTQALTSRYRDSRLRVDFERFVSCAAQLTCIFRHCSQHLDGGEGVVCLTRRQVAVFPNPVAQEGP</sequence>
<dbReference type="InterPro" id="IPR018247">
    <property type="entry name" value="EF_Hand_1_Ca_BS"/>
</dbReference>
<evidence type="ECO:0000313" key="13">
    <source>
        <dbReference type="Proteomes" id="UP000694407"/>
    </source>
</evidence>
<dbReference type="InterPro" id="IPR022683">
    <property type="entry name" value="Calpain_III"/>
</dbReference>
<dbReference type="GO" id="GO:0005509">
    <property type="term" value="F:calcium ion binding"/>
    <property type="evidence" value="ECO:0007669"/>
    <property type="project" value="InterPro"/>
</dbReference>
<keyword evidence="13" id="KW-1185">Reference proteome</keyword>
<evidence type="ECO:0000256" key="8">
    <source>
        <dbReference type="PROSITE-ProRule" id="PRU00239"/>
    </source>
</evidence>
<dbReference type="Pfam" id="PF01067">
    <property type="entry name" value="Calpain_III"/>
    <property type="match status" value="1"/>
</dbReference>
<dbReference type="PANTHER" id="PTHR10183:SF280">
    <property type="entry name" value="CALPAIN-12"/>
    <property type="match status" value="1"/>
</dbReference>
<feature type="compositionally biased region" description="Gly residues" evidence="9">
    <location>
        <begin position="400"/>
        <end position="413"/>
    </location>
</feature>
<feature type="domain" description="EF-hand" evidence="11">
    <location>
        <begin position="557"/>
        <end position="592"/>
    </location>
</feature>
<dbReference type="GO" id="GO:0006508">
    <property type="term" value="P:proteolysis"/>
    <property type="evidence" value="ECO:0007669"/>
    <property type="project" value="UniProtKB-KW"/>
</dbReference>